<dbReference type="AlphaFoldDB" id="A0A8H9BV16"/>
<comment type="caution">
    <text evidence="1">The sequence shown here is derived from an EMBL/GenBank/DDBJ whole genome shotgun (WGS) entry which is preliminary data.</text>
</comment>
<gene>
    <name evidence="1" type="ORF">EGV54_04835</name>
</gene>
<dbReference type="RefSeq" id="WP_168250331.1">
    <property type="nucleotide sequence ID" value="NZ_JAAXMN010000002.1"/>
</dbReference>
<sequence length="64" mass="7662">MKNYTEYANMVVVEHYYTPSMFDTVIYASDSLEDAFEYLYQHELEEEYYVLEIDKVGNATYPIL</sequence>
<accession>A0A8H9BV16</accession>
<evidence type="ECO:0000313" key="1">
    <source>
        <dbReference type="EMBL" id="EGQ4384417.1"/>
    </source>
</evidence>
<name>A0A8H9BV16_STAPS</name>
<reference evidence="1 2" key="1">
    <citation type="submission" date="2018-11" db="EMBL/GenBank/DDBJ databases">
        <authorList>
            <consortium name="Veterinary Laboratory Investigation and Response Network"/>
        </authorList>
    </citation>
    <scope>NUCLEOTIDE SEQUENCE [LARGE SCALE GENOMIC DNA]</scope>
    <source>
        <strain evidence="1 2">SPSE-18-VL-LA-PA-Ryan-0021</strain>
    </source>
</reference>
<keyword evidence="2" id="KW-1185">Reference proteome</keyword>
<dbReference type="Proteomes" id="UP000600220">
    <property type="component" value="Unassembled WGS sequence"/>
</dbReference>
<organism evidence="1 2">
    <name type="scientific">Staphylococcus pseudintermedius</name>
    <dbReference type="NCBI Taxonomy" id="283734"/>
    <lineage>
        <taxon>Bacteria</taxon>
        <taxon>Bacillati</taxon>
        <taxon>Bacillota</taxon>
        <taxon>Bacilli</taxon>
        <taxon>Bacillales</taxon>
        <taxon>Staphylococcaceae</taxon>
        <taxon>Staphylococcus</taxon>
        <taxon>Staphylococcus intermedius group</taxon>
    </lineage>
</organism>
<protein>
    <submittedName>
        <fullName evidence="1">Uncharacterized protein</fullName>
    </submittedName>
</protein>
<evidence type="ECO:0000313" key="2">
    <source>
        <dbReference type="Proteomes" id="UP000600220"/>
    </source>
</evidence>
<proteinExistence type="predicted"/>
<dbReference type="EMBL" id="AAXKXX010000004">
    <property type="protein sequence ID" value="EGQ4384417.1"/>
    <property type="molecule type" value="Genomic_DNA"/>
</dbReference>